<proteinExistence type="predicted"/>
<dbReference type="KEGG" id="glt:GlitD10_2887"/>
<dbReference type="Proteomes" id="UP000180235">
    <property type="component" value="Chromosome"/>
</dbReference>
<dbReference type="EMBL" id="CP017675">
    <property type="protein sequence ID" value="APB35232.1"/>
    <property type="molecule type" value="Genomic_DNA"/>
</dbReference>
<dbReference type="RefSeq" id="WP_071455558.1">
    <property type="nucleotide sequence ID" value="NZ_CP017675.1"/>
</dbReference>
<keyword evidence="2" id="KW-1185">Reference proteome</keyword>
<evidence type="ECO:0000313" key="1">
    <source>
        <dbReference type="EMBL" id="APB35232.1"/>
    </source>
</evidence>
<name>A0A1J0AH56_9CYAN</name>
<reference evidence="1 2" key="1">
    <citation type="submission" date="2016-10" db="EMBL/GenBank/DDBJ databases">
        <title>Description of Gloeomargarita lithophora gen. nov., sp. nov., a thylakoid-bearing basal-branching cyanobacterium with intracellular carbonates, and proposal for Gloeomargaritales ord. nov.</title>
        <authorList>
            <person name="Moreira D."/>
            <person name="Tavera R."/>
            <person name="Benzerara K."/>
            <person name="Skouri-Panet F."/>
            <person name="Couradeau E."/>
            <person name="Gerard E."/>
            <person name="Loussert C."/>
            <person name="Novelo E."/>
            <person name="Zivanovic Y."/>
            <person name="Lopez-Garcia P."/>
        </authorList>
    </citation>
    <scope>NUCLEOTIDE SEQUENCE [LARGE SCALE GENOMIC DNA]</scope>
    <source>
        <strain evidence="1 2">D10</strain>
    </source>
</reference>
<accession>A0A1J0AH56</accession>
<organism evidence="1 2">
    <name type="scientific">Gloeomargarita lithophora Alchichica-D10</name>
    <dbReference type="NCBI Taxonomy" id="1188229"/>
    <lineage>
        <taxon>Bacteria</taxon>
        <taxon>Bacillati</taxon>
        <taxon>Cyanobacteriota</taxon>
        <taxon>Cyanophyceae</taxon>
        <taxon>Gloeomargaritales</taxon>
        <taxon>Gloeomargaritaceae</taxon>
        <taxon>Gloeomargarita</taxon>
    </lineage>
</organism>
<evidence type="ECO:0000313" key="2">
    <source>
        <dbReference type="Proteomes" id="UP000180235"/>
    </source>
</evidence>
<dbReference type="OrthoDB" id="467562at2"/>
<protein>
    <submittedName>
        <fullName evidence="1">Uncharacterized protein</fullName>
    </submittedName>
</protein>
<dbReference type="AlphaFoldDB" id="A0A1J0AH56"/>
<gene>
    <name evidence="1" type="ORF">GlitD10_2887</name>
</gene>
<sequence length="65" mass="7773">MSSLEIKEAVQSLSRSELRDFLDWLDDYREAIWDKQIEEDMQLGKLDHLISEAKKEFREGKCQQI</sequence>